<feature type="signal peptide" evidence="1">
    <location>
        <begin position="1"/>
        <end position="25"/>
    </location>
</feature>
<sequence>MWGYMKNIVKLIILLFLMCSFPASAHARSMEEERSMCIALNALAKSQCKEPVSYSYVGKQGDSVYIYNTFYGSKDKDFFCKVGDGEVTIISRDRLFHRSVVYSIDENDCGVIEYSAASCTDKRVVKCCFAKSEKEIKADKEVDFWHKPIPELLQEDQKKALENLQNRTVKSSETKPE</sequence>
<dbReference type="Proteomes" id="UP000192906">
    <property type="component" value="Unassembled WGS sequence"/>
</dbReference>
<proteinExistence type="predicted"/>
<organism evidence="2 3">
    <name type="scientific">Desulfovibrio gilichinskyi</name>
    <dbReference type="NCBI Taxonomy" id="1519643"/>
    <lineage>
        <taxon>Bacteria</taxon>
        <taxon>Pseudomonadati</taxon>
        <taxon>Thermodesulfobacteriota</taxon>
        <taxon>Desulfovibrionia</taxon>
        <taxon>Desulfovibrionales</taxon>
        <taxon>Desulfovibrionaceae</taxon>
        <taxon>Desulfovibrio</taxon>
    </lineage>
</organism>
<keyword evidence="1" id="KW-0732">Signal</keyword>
<reference evidence="3" key="1">
    <citation type="submission" date="2017-04" db="EMBL/GenBank/DDBJ databases">
        <authorList>
            <person name="Varghese N."/>
            <person name="Submissions S."/>
        </authorList>
    </citation>
    <scope>NUCLEOTIDE SEQUENCE [LARGE SCALE GENOMIC DNA]</scope>
    <source>
        <strain evidence="3">K3S</strain>
    </source>
</reference>
<protein>
    <submittedName>
        <fullName evidence="2">Uncharacterized protein</fullName>
    </submittedName>
</protein>
<dbReference type="AlphaFoldDB" id="A0A1X7CXP6"/>
<gene>
    <name evidence="2" type="ORF">SAMN06295933_1404</name>
</gene>
<evidence type="ECO:0000313" key="3">
    <source>
        <dbReference type="Proteomes" id="UP000192906"/>
    </source>
</evidence>
<dbReference type="EMBL" id="FWZU01000002">
    <property type="protein sequence ID" value="SMF05016.1"/>
    <property type="molecule type" value="Genomic_DNA"/>
</dbReference>
<evidence type="ECO:0000256" key="1">
    <source>
        <dbReference type="SAM" id="SignalP"/>
    </source>
</evidence>
<name>A0A1X7CXP6_9BACT</name>
<keyword evidence="3" id="KW-1185">Reference proteome</keyword>
<accession>A0A1X7CXP6</accession>
<evidence type="ECO:0000313" key="2">
    <source>
        <dbReference type="EMBL" id="SMF05016.1"/>
    </source>
</evidence>
<feature type="chain" id="PRO_5012620526" evidence="1">
    <location>
        <begin position="26"/>
        <end position="177"/>
    </location>
</feature>